<evidence type="ECO:0000256" key="1">
    <source>
        <dbReference type="SAM" id="MobiDB-lite"/>
    </source>
</evidence>
<proteinExistence type="predicted"/>
<gene>
    <name evidence="2" type="ORF">BJ508DRAFT_381982</name>
</gene>
<organism evidence="2 3">
    <name type="scientific">Ascobolus immersus RN42</name>
    <dbReference type="NCBI Taxonomy" id="1160509"/>
    <lineage>
        <taxon>Eukaryota</taxon>
        <taxon>Fungi</taxon>
        <taxon>Dikarya</taxon>
        <taxon>Ascomycota</taxon>
        <taxon>Pezizomycotina</taxon>
        <taxon>Pezizomycetes</taxon>
        <taxon>Pezizales</taxon>
        <taxon>Ascobolaceae</taxon>
        <taxon>Ascobolus</taxon>
    </lineage>
</organism>
<accession>A0A3N4HEC5</accession>
<keyword evidence="3" id="KW-1185">Reference proteome</keyword>
<dbReference type="EMBL" id="ML119919">
    <property type="protein sequence ID" value="RPA71546.1"/>
    <property type="molecule type" value="Genomic_DNA"/>
</dbReference>
<dbReference type="AlphaFoldDB" id="A0A3N4HEC5"/>
<sequence length="353" mass="40292">MRETLYAVILIPLLAYDTPDSINRNSPSPSPSISPDPQSPTKIFTPDHSEALPFAEHPPIYGFVRGNSRTGDKGGPLPHQILPVEREDYFHGDYVARNVDSDADGPGTMMALTYNSPISLLNCQAGKAVGEVPVGHAETGEDDRIALQELQYVIWFYKTYPEYSGRVGVGREQFWKCLDGYRFREPRMQASRVRECICLELSELDATTESEYPLAYTDASPRAFDIEPRTLHPGSEFSNYWMWRVWQTCGNDNDLTWKWGYRKTGLPGPSVVYHSNELMFAPPACEGLDIYEVYDGYKQLLDEGWPSPLLDDFQHWVDNVCRKECSQYKEDLWEESFSSESSKIEGDEYENMK</sequence>
<feature type="region of interest" description="Disordered" evidence="1">
    <location>
        <begin position="20"/>
        <end position="46"/>
    </location>
</feature>
<name>A0A3N4HEC5_ASCIM</name>
<feature type="compositionally biased region" description="Pro residues" evidence="1">
    <location>
        <begin position="28"/>
        <end position="38"/>
    </location>
</feature>
<protein>
    <submittedName>
        <fullName evidence="2">Uncharacterized protein</fullName>
    </submittedName>
</protein>
<evidence type="ECO:0000313" key="2">
    <source>
        <dbReference type="EMBL" id="RPA71546.1"/>
    </source>
</evidence>
<dbReference type="Proteomes" id="UP000275078">
    <property type="component" value="Unassembled WGS sequence"/>
</dbReference>
<evidence type="ECO:0000313" key="3">
    <source>
        <dbReference type="Proteomes" id="UP000275078"/>
    </source>
</evidence>
<reference evidence="2 3" key="1">
    <citation type="journal article" date="2018" name="Nat. Ecol. Evol.">
        <title>Pezizomycetes genomes reveal the molecular basis of ectomycorrhizal truffle lifestyle.</title>
        <authorList>
            <person name="Murat C."/>
            <person name="Payen T."/>
            <person name="Noel B."/>
            <person name="Kuo A."/>
            <person name="Morin E."/>
            <person name="Chen J."/>
            <person name="Kohler A."/>
            <person name="Krizsan K."/>
            <person name="Balestrini R."/>
            <person name="Da Silva C."/>
            <person name="Montanini B."/>
            <person name="Hainaut M."/>
            <person name="Levati E."/>
            <person name="Barry K.W."/>
            <person name="Belfiori B."/>
            <person name="Cichocki N."/>
            <person name="Clum A."/>
            <person name="Dockter R.B."/>
            <person name="Fauchery L."/>
            <person name="Guy J."/>
            <person name="Iotti M."/>
            <person name="Le Tacon F."/>
            <person name="Lindquist E.A."/>
            <person name="Lipzen A."/>
            <person name="Malagnac F."/>
            <person name="Mello A."/>
            <person name="Molinier V."/>
            <person name="Miyauchi S."/>
            <person name="Poulain J."/>
            <person name="Riccioni C."/>
            <person name="Rubini A."/>
            <person name="Sitrit Y."/>
            <person name="Splivallo R."/>
            <person name="Traeger S."/>
            <person name="Wang M."/>
            <person name="Zifcakova L."/>
            <person name="Wipf D."/>
            <person name="Zambonelli A."/>
            <person name="Paolocci F."/>
            <person name="Nowrousian M."/>
            <person name="Ottonello S."/>
            <person name="Baldrian P."/>
            <person name="Spatafora J.W."/>
            <person name="Henrissat B."/>
            <person name="Nagy L.G."/>
            <person name="Aury J.M."/>
            <person name="Wincker P."/>
            <person name="Grigoriev I.V."/>
            <person name="Bonfante P."/>
            <person name="Martin F.M."/>
        </authorList>
    </citation>
    <scope>NUCLEOTIDE SEQUENCE [LARGE SCALE GENOMIC DNA]</scope>
    <source>
        <strain evidence="2 3">RN42</strain>
    </source>
</reference>